<evidence type="ECO:0000256" key="1">
    <source>
        <dbReference type="SAM" id="SignalP"/>
    </source>
</evidence>
<keyword evidence="3" id="KW-1185">Reference proteome</keyword>
<sequence>MKKLLLRSLVGMTVLLSQTSQAQVVLSNQPISVKEGGVANLLTKVKKSVAIKILTNIDKDTSMMDHYMECNGVTEVPGAYVCVTFYQADLNDAFTRIGLFMGAGKGLKQGTLLQASDWKLKNYKKLVAGHNMPGKTIIDFYNNTKKKPAIKLNKMEASFKASFVNNPVIQAKKDNYYVIGLSVQSTKSQESVVSHEIFHAQYLLTPNYKETVDKFWQTQVSSEDKKKIKETLGKAYNTEDTIIIDEFQAYLIQDNAEKDFLQEFVKAYRNKLINALKLADVEIVSVKDPSN</sequence>
<feature type="chain" id="PRO_5047058134" evidence="1">
    <location>
        <begin position="23"/>
        <end position="291"/>
    </location>
</feature>
<dbReference type="EMBL" id="JAPMOU010000021">
    <property type="protein sequence ID" value="MDE1463554.1"/>
    <property type="molecule type" value="Genomic_DNA"/>
</dbReference>
<comment type="caution">
    <text evidence="2">The sequence shown here is derived from an EMBL/GenBank/DDBJ whole genome shotgun (WGS) entry which is preliminary data.</text>
</comment>
<organism evidence="2 3">
    <name type="scientific">Spartinivicinus poritis</name>
    <dbReference type="NCBI Taxonomy" id="2994640"/>
    <lineage>
        <taxon>Bacteria</taxon>
        <taxon>Pseudomonadati</taxon>
        <taxon>Pseudomonadota</taxon>
        <taxon>Gammaproteobacteria</taxon>
        <taxon>Oceanospirillales</taxon>
        <taxon>Zooshikellaceae</taxon>
        <taxon>Spartinivicinus</taxon>
    </lineage>
</organism>
<keyword evidence="1" id="KW-0732">Signal</keyword>
<reference evidence="2 3" key="1">
    <citation type="submission" date="2022-11" db="EMBL/GenBank/DDBJ databases">
        <title>Spartinivicinus poritis sp. nov., isolated from scleractinian coral Porites lutea.</title>
        <authorList>
            <person name="Zhang G."/>
            <person name="Cai L."/>
            <person name="Wei Q."/>
        </authorList>
    </citation>
    <scope>NUCLEOTIDE SEQUENCE [LARGE SCALE GENOMIC DNA]</scope>
    <source>
        <strain evidence="2 3">A2-2</strain>
    </source>
</reference>
<gene>
    <name evidence="2" type="ORF">ORQ98_16495</name>
</gene>
<proteinExistence type="predicted"/>
<evidence type="ECO:0000313" key="3">
    <source>
        <dbReference type="Proteomes" id="UP001528823"/>
    </source>
</evidence>
<accession>A0ABT5UB02</accession>
<dbReference type="Proteomes" id="UP001528823">
    <property type="component" value="Unassembled WGS sequence"/>
</dbReference>
<protein>
    <submittedName>
        <fullName evidence="2">Uncharacterized protein</fullName>
    </submittedName>
</protein>
<name>A0ABT5UB02_9GAMM</name>
<evidence type="ECO:0000313" key="2">
    <source>
        <dbReference type="EMBL" id="MDE1463554.1"/>
    </source>
</evidence>
<dbReference type="RefSeq" id="WP_274689891.1">
    <property type="nucleotide sequence ID" value="NZ_JAPMOU010000021.1"/>
</dbReference>
<feature type="signal peptide" evidence="1">
    <location>
        <begin position="1"/>
        <end position="22"/>
    </location>
</feature>